<feature type="chain" id="PRO_5010275043" description="Lipoprotein" evidence="1">
    <location>
        <begin position="26"/>
        <end position="327"/>
    </location>
</feature>
<keyword evidence="1" id="KW-0732">Signal</keyword>
<dbReference type="Proteomes" id="UP000182692">
    <property type="component" value="Unassembled WGS sequence"/>
</dbReference>
<dbReference type="EMBL" id="FOWR01000017">
    <property type="protein sequence ID" value="SFP55855.1"/>
    <property type="molecule type" value="Genomic_DNA"/>
</dbReference>
<sequence>MYRQIVLLPLTVFTLFGCSSTPSLDAFSSFATTTESVSSDMTTYFSAFSTVSVEHQLHTVAATYQGVQAKKLVPETITSITSPFEERKRANALTLYKSADALRKYAASLNSLANAVNEDDVKLAASQMLWSVKGISEQYSEYTGTPLKDYEKYGSEVTAFISTLGTSYLNREKDKALREIIIQADESVSLLIGEMVSALENGGVVVLYRIAIESEINDMVLNYRKLAKDPDTSYQSRRDLVTSIYQKSKEMDAFEARSLVTINALKEIKSTHNTMATAFAKDDINKDTIMNAVGQLKYAHGSYRSLNKLIEKCTDGVTRVDNVLMCK</sequence>
<evidence type="ECO:0000313" key="2">
    <source>
        <dbReference type="EMBL" id="SFP55855.1"/>
    </source>
</evidence>
<dbReference type="RefSeq" id="WP_026025039.1">
    <property type="nucleotide sequence ID" value="NZ_FOWR01000017.1"/>
</dbReference>
<dbReference type="OrthoDB" id="7055177at2"/>
<feature type="signal peptide" evidence="1">
    <location>
        <begin position="1"/>
        <end position="25"/>
    </location>
</feature>
<organism evidence="2 3">
    <name type="scientific">Enterovibrio norvegicus DSM 15893</name>
    <dbReference type="NCBI Taxonomy" id="1121869"/>
    <lineage>
        <taxon>Bacteria</taxon>
        <taxon>Pseudomonadati</taxon>
        <taxon>Pseudomonadota</taxon>
        <taxon>Gammaproteobacteria</taxon>
        <taxon>Vibrionales</taxon>
        <taxon>Vibrionaceae</taxon>
        <taxon>Enterovibrio</taxon>
    </lineage>
</organism>
<name>A0A1I5RBL1_9GAMM</name>
<reference evidence="2 3" key="1">
    <citation type="submission" date="2016-10" db="EMBL/GenBank/DDBJ databases">
        <authorList>
            <person name="de Groot N.N."/>
        </authorList>
    </citation>
    <scope>NUCLEOTIDE SEQUENCE [LARGE SCALE GENOMIC DNA]</scope>
    <source>
        <strain evidence="2 3">DSM 15893</strain>
    </source>
</reference>
<evidence type="ECO:0000256" key="1">
    <source>
        <dbReference type="SAM" id="SignalP"/>
    </source>
</evidence>
<gene>
    <name evidence="2" type="ORF">SAMN03084138_02512</name>
</gene>
<protein>
    <recommendedName>
        <fullName evidence="4">Lipoprotein</fullName>
    </recommendedName>
</protein>
<evidence type="ECO:0000313" key="3">
    <source>
        <dbReference type="Proteomes" id="UP000182692"/>
    </source>
</evidence>
<dbReference type="GeneID" id="35870909"/>
<accession>A0A1I5RBL1</accession>
<dbReference type="PROSITE" id="PS51257">
    <property type="entry name" value="PROKAR_LIPOPROTEIN"/>
    <property type="match status" value="1"/>
</dbReference>
<dbReference type="STRING" id="1121869.SAMN03084138_02512"/>
<evidence type="ECO:0008006" key="4">
    <source>
        <dbReference type="Google" id="ProtNLM"/>
    </source>
</evidence>
<proteinExistence type="predicted"/>
<dbReference type="AlphaFoldDB" id="A0A1I5RBL1"/>